<sequence length="197" mass="21422">MVKKMVSGYEKVGEVAKGTKIVAMLGDWIVLANGAWQFKADPTEMCKDIMLTSRDRLETLVAMVKGKFQISPTKNVFLSYSCPEVMVMDEYREYISYVVGSTPDKVDGICPKLGGEADGVKGKGKADVAVDGEIDEWSSYDSDSVDGDWHNFALTDAETSDKGERTGTATEDPILVVNEDGECSHKWHSKGCTACAG</sequence>
<dbReference type="Gramene" id="KFK29533">
    <property type="protein sequence ID" value="KFK29533"/>
    <property type="gene ID" value="AALP_AA7G146700"/>
</dbReference>
<evidence type="ECO:0000313" key="1">
    <source>
        <dbReference type="EMBL" id="KFK29533.1"/>
    </source>
</evidence>
<protein>
    <submittedName>
        <fullName evidence="1">Uncharacterized protein</fullName>
    </submittedName>
</protein>
<accession>A0A087GI31</accession>
<evidence type="ECO:0000313" key="2">
    <source>
        <dbReference type="Proteomes" id="UP000029120"/>
    </source>
</evidence>
<dbReference type="EMBL" id="CM002875">
    <property type="protein sequence ID" value="KFK29533.1"/>
    <property type="molecule type" value="Genomic_DNA"/>
</dbReference>
<dbReference type="Proteomes" id="UP000029120">
    <property type="component" value="Chromosome 7"/>
</dbReference>
<organism evidence="1 2">
    <name type="scientific">Arabis alpina</name>
    <name type="common">Alpine rock-cress</name>
    <dbReference type="NCBI Taxonomy" id="50452"/>
    <lineage>
        <taxon>Eukaryota</taxon>
        <taxon>Viridiplantae</taxon>
        <taxon>Streptophyta</taxon>
        <taxon>Embryophyta</taxon>
        <taxon>Tracheophyta</taxon>
        <taxon>Spermatophyta</taxon>
        <taxon>Magnoliopsida</taxon>
        <taxon>eudicotyledons</taxon>
        <taxon>Gunneridae</taxon>
        <taxon>Pentapetalae</taxon>
        <taxon>rosids</taxon>
        <taxon>malvids</taxon>
        <taxon>Brassicales</taxon>
        <taxon>Brassicaceae</taxon>
        <taxon>Arabideae</taxon>
        <taxon>Arabis</taxon>
    </lineage>
</organism>
<proteinExistence type="predicted"/>
<keyword evidence="2" id="KW-1185">Reference proteome</keyword>
<reference evidence="2" key="1">
    <citation type="journal article" date="2015" name="Nat. Plants">
        <title>Genome expansion of Arabis alpina linked with retrotransposition and reduced symmetric DNA methylation.</title>
        <authorList>
            <person name="Willing E.M."/>
            <person name="Rawat V."/>
            <person name="Mandakova T."/>
            <person name="Maumus F."/>
            <person name="James G.V."/>
            <person name="Nordstroem K.J."/>
            <person name="Becker C."/>
            <person name="Warthmann N."/>
            <person name="Chica C."/>
            <person name="Szarzynska B."/>
            <person name="Zytnicki M."/>
            <person name="Albani M.C."/>
            <person name="Kiefer C."/>
            <person name="Bergonzi S."/>
            <person name="Castaings L."/>
            <person name="Mateos J.L."/>
            <person name="Berns M.C."/>
            <person name="Bujdoso N."/>
            <person name="Piofczyk T."/>
            <person name="de Lorenzo L."/>
            <person name="Barrero-Sicilia C."/>
            <person name="Mateos I."/>
            <person name="Piednoel M."/>
            <person name="Hagmann J."/>
            <person name="Chen-Min-Tao R."/>
            <person name="Iglesias-Fernandez R."/>
            <person name="Schuster S.C."/>
            <person name="Alonso-Blanco C."/>
            <person name="Roudier F."/>
            <person name="Carbonero P."/>
            <person name="Paz-Ares J."/>
            <person name="Davis S.J."/>
            <person name="Pecinka A."/>
            <person name="Quesneville H."/>
            <person name="Colot V."/>
            <person name="Lysak M.A."/>
            <person name="Weigel D."/>
            <person name="Coupland G."/>
            <person name="Schneeberger K."/>
        </authorList>
    </citation>
    <scope>NUCLEOTIDE SEQUENCE [LARGE SCALE GENOMIC DNA]</scope>
    <source>
        <strain evidence="2">cv. Pajares</strain>
    </source>
</reference>
<dbReference type="AlphaFoldDB" id="A0A087GI31"/>
<name>A0A087GI31_ARAAL</name>
<gene>
    <name evidence="1" type="ordered locus">AALP_Aa7g146700</name>
</gene>
<dbReference type="OrthoDB" id="1040289at2759"/>